<evidence type="ECO:0000256" key="4">
    <source>
        <dbReference type="RuleBase" id="RU363099"/>
    </source>
</evidence>
<dbReference type="Proteomes" id="UP000436088">
    <property type="component" value="Unassembled WGS sequence"/>
</dbReference>
<protein>
    <recommendedName>
        <fullName evidence="4">Dirigent protein</fullName>
    </recommendedName>
</protein>
<comment type="subunit">
    <text evidence="2 4">Homodimer.</text>
</comment>
<keyword evidence="3 4" id="KW-0964">Secreted</keyword>
<dbReference type="Gene3D" id="2.40.480.10">
    <property type="entry name" value="Allene oxide cyclase-like"/>
    <property type="match status" value="1"/>
</dbReference>
<comment type="subcellular location">
    <subcellularLocation>
        <location evidence="4">Secreted</location>
        <location evidence="4">Extracellular space</location>
        <location evidence="4">Apoplast</location>
    </subcellularLocation>
</comment>
<keyword evidence="4" id="KW-0732">Signal</keyword>
<feature type="signal peptide" evidence="4">
    <location>
        <begin position="1"/>
        <end position="21"/>
    </location>
</feature>
<evidence type="ECO:0000256" key="2">
    <source>
        <dbReference type="ARBA" id="ARBA00011738"/>
    </source>
</evidence>
<keyword evidence="6" id="KW-1185">Reference proteome</keyword>
<feature type="chain" id="PRO_5025713730" description="Dirigent protein" evidence="4">
    <location>
        <begin position="22"/>
        <end position="234"/>
    </location>
</feature>
<comment type="function">
    <text evidence="4">Dirigent proteins impart stereoselectivity on the phenoxy radical-coupling reaction, yielding optically active lignans from two molecules of coniferyl alcohol in the biosynthesis of lignans, flavonolignans, and alkaloids and thus plays a central role in plant secondary metabolism.</text>
</comment>
<dbReference type="InterPro" id="IPR044859">
    <property type="entry name" value="Allene_oxi_cyc_Dirigent"/>
</dbReference>
<dbReference type="PANTHER" id="PTHR21495">
    <property type="entry name" value="NUCLEOPORIN-RELATED"/>
    <property type="match status" value="1"/>
</dbReference>
<keyword evidence="4" id="KW-0052">Apoplast</keyword>
<evidence type="ECO:0000313" key="6">
    <source>
        <dbReference type="Proteomes" id="UP000436088"/>
    </source>
</evidence>
<dbReference type="EMBL" id="VEPZ02001563">
    <property type="protein sequence ID" value="KAE8667854.1"/>
    <property type="molecule type" value="Genomic_DNA"/>
</dbReference>
<accession>A0A6A2YAS3</accession>
<sequence>MEKLVIPLLMILLVAMQMVDCVEEGAKEVEEWFDKLPYAKQKVTKLHFFFHDRFAGKHNITAVRVAHGPDIDKSPTSFDLVFIMDDPLTEGMKPTTKELGRAQGPTLTVLGRNPAVAHREMPIVGGSGVFRLARGVASAQLRSFNMTTGDALIEYNVVPPPETIIGDNGEISVNDAFEDFVAQDMWATVQQLFANRSTTAAMSLHYKLQSLKKGNDNMRVYLTRVKEVCNVLAS</sequence>
<evidence type="ECO:0000313" key="5">
    <source>
        <dbReference type="EMBL" id="KAE8667854.1"/>
    </source>
</evidence>
<dbReference type="GO" id="GO:0048046">
    <property type="term" value="C:apoplast"/>
    <property type="evidence" value="ECO:0007669"/>
    <property type="project" value="UniProtKB-SubCell"/>
</dbReference>
<comment type="similarity">
    <text evidence="1 4">Belongs to the plant dirigent protein family.</text>
</comment>
<reference evidence="5" key="1">
    <citation type="submission" date="2019-09" db="EMBL/GenBank/DDBJ databases">
        <title>Draft genome information of white flower Hibiscus syriacus.</title>
        <authorList>
            <person name="Kim Y.-M."/>
        </authorList>
    </citation>
    <scope>NUCLEOTIDE SEQUENCE [LARGE SCALE GENOMIC DNA]</scope>
    <source>
        <strain evidence="5">YM2019G1</strain>
    </source>
</reference>
<proteinExistence type="inferred from homology"/>
<dbReference type="AlphaFoldDB" id="A0A6A2YAS3"/>
<dbReference type="GO" id="GO:0009699">
    <property type="term" value="P:phenylpropanoid biosynthetic process"/>
    <property type="evidence" value="ECO:0007669"/>
    <property type="project" value="UniProtKB-ARBA"/>
</dbReference>
<evidence type="ECO:0000256" key="3">
    <source>
        <dbReference type="ARBA" id="ARBA00022525"/>
    </source>
</evidence>
<comment type="caution">
    <text evidence="5">The sequence shown here is derived from an EMBL/GenBank/DDBJ whole genome shotgun (WGS) entry which is preliminary data.</text>
</comment>
<dbReference type="Pfam" id="PF03018">
    <property type="entry name" value="Dirigent"/>
    <property type="match status" value="2"/>
</dbReference>
<dbReference type="InterPro" id="IPR004265">
    <property type="entry name" value="Dirigent"/>
</dbReference>
<gene>
    <name evidence="5" type="ORF">F3Y22_tig00112354pilonHSYRG00024</name>
</gene>
<name>A0A6A2YAS3_HIBSY</name>
<organism evidence="5 6">
    <name type="scientific">Hibiscus syriacus</name>
    <name type="common">Rose of Sharon</name>
    <dbReference type="NCBI Taxonomy" id="106335"/>
    <lineage>
        <taxon>Eukaryota</taxon>
        <taxon>Viridiplantae</taxon>
        <taxon>Streptophyta</taxon>
        <taxon>Embryophyta</taxon>
        <taxon>Tracheophyta</taxon>
        <taxon>Spermatophyta</taxon>
        <taxon>Magnoliopsida</taxon>
        <taxon>eudicotyledons</taxon>
        <taxon>Gunneridae</taxon>
        <taxon>Pentapetalae</taxon>
        <taxon>rosids</taxon>
        <taxon>malvids</taxon>
        <taxon>Malvales</taxon>
        <taxon>Malvaceae</taxon>
        <taxon>Malvoideae</taxon>
        <taxon>Hibiscus</taxon>
    </lineage>
</organism>
<evidence type="ECO:0000256" key="1">
    <source>
        <dbReference type="ARBA" id="ARBA00010746"/>
    </source>
</evidence>